<feature type="transmembrane region" description="Helical" evidence="5">
    <location>
        <begin position="345"/>
        <end position="364"/>
    </location>
</feature>
<evidence type="ECO:0000256" key="5">
    <source>
        <dbReference type="SAM" id="Phobius"/>
    </source>
</evidence>
<keyword evidence="3 5" id="KW-1133">Transmembrane helix</keyword>
<dbReference type="Proteomes" id="UP000235371">
    <property type="component" value="Unassembled WGS sequence"/>
</dbReference>
<evidence type="ECO:0000313" key="7">
    <source>
        <dbReference type="Proteomes" id="UP000235371"/>
    </source>
</evidence>
<dbReference type="OrthoDB" id="3357846at2759"/>
<proteinExistence type="predicted"/>
<feature type="transmembrane region" description="Helical" evidence="5">
    <location>
        <begin position="177"/>
        <end position="201"/>
    </location>
</feature>
<dbReference type="InterPro" id="IPR036259">
    <property type="entry name" value="MFS_trans_sf"/>
</dbReference>
<feature type="transmembrane region" description="Helical" evidence="5">
    <location>
        <begin position="531"/>
        <end position="549"/>
    </location>
</feature>
<feature type="transmembrane region" description="Helical" evidence="5">
    <location>
        <begin position="240"/>
        <end position="261"/>
    </location>
</feature>
<dbReference type="GO" id="GO:0015244">
    <property type="term" value="F:fluconazole transmembrane transporter activity"/>
    <property type="evidence" value="ECO:0007669"/>
    <property type="project" value="TreeGrafter"/>
</dbReference>
<dbReference type="STRING" id="1095630.A0A2J6TJX8"/>
<evidence type="ECO:0000256" key="2">
    <source>
        <dbReference type="ARBA" id="ARBA00022692"/>
    </source>
</evidence>
<gene>
    <name evidence="6" type="ORF">K444DRAFT_716358</name>
</gene>
<evidence type="ECO:0000256" key="4">
    <source>
        <dbReference type="ARBA" id="ARBA00023136"/>
    </source>
</evidence>
<dbReference type="GeneID" id="36596459"/>
<reference evidence="6 7" key="1">
    <citation type="submission" date="2016-04" db="EMBL/GenBank/DDBJ databases">
        <title>A degradative enzymes factory behind the ericoid mycorrhizal symbiosis.</title>
        <authorList>
            <consortium name="DOE Joint Genome Institute"/>
            <person name="Martino E."/>
            <person name="Morin E."/>
            <person name="Grelet G."/>
            <person name="Kuo A."/>
            <person name="Kohler A."/>
            <person name="Daghino S."/>
            <person name="Barry K."/>
            <person name="Choi C."/>
            <person name="Cichocki N."/>
            <person name="Clum A."/>
            <person name="Copeland A."/>
            <person name="Hainaut M."/>
            <person name="Haridas S."/>
            <person name="Labutti K."/>
            <person name="Lindquist E."/>
            <person name="Lipzen A."/>
            <person name="Khouja H.-R."/>
            <person name="Murat C."/>
            <person name="Ohm R."/>
            <person name="Olson A."/>
            <person name="Spatafora J."/>
            <person name="Veneault-Fourrey C."/>
            <person name="Henrissat B."/>
            <person name="Grigoriev I."/>
            <person name="Martin F."/>
            <person name="Perotto S."/>
        </authorList>
    </citation>
    <scope>NUCLEOTIDE SEQUENCE [LARGE SCALE GENOMIC DNA]</scope>
    <source>
        <strain evidence="6 7">E</strain>
    </source>
</reference>
<feature type="transmembrane region" description="Helical" evidence="5">
    <location>
        <begin position="437"/>
        <end position="455"/>
    </location>
</feature>
<organism evidence="6 7">
    <name type="scientific">Hyaloscypha bicolor E</name>
    <dbReference type="NCBI Taxonomy" id="1095630"/>
    <lineage>
        <taxon>Eukaryota</taxon>
        <taxon>Fungi</taxon>
        <taxon>Dikarya</taxon>
        <taxon>Ascomycota</taxon>
        <taxon>Pezizomycotina</taxon>
        <taxon>Leotiomycetes</taxon>
        <taxon>Helotiales</taxon>
        <taxon>Hyaloscyphaceae</taxon>
        <taxon>Hyaloscypha</taxon>
        <taxon>Hyaloscypha bicolor</taxon>
    </lineage>
</organism>
<dbReference type="Pfam" id="PF07690">
    <property type="entry name" value="MFS_1"/>
    <property type="match status" value="1"/>
</dbReference>
<feature type="transmembrane region" description="Helical" evidence="5">
    <location>
        <begin position="461"/>
        <end position="486"/>
    </location>
</feature>
<dbReference type="EMBL" id="KZ613782">
    <property type="protein sequence ID" value="PMD63324.1"/>
    <property type="molecule type" value="Genomic_DNA"/>
</dbReference>
<evidence type="ECO:0000256" key="1">
    <source>
        <dbReference type="ARBA" id="ARBA00004141"/>
    </source>
</evidence>
<feature type="transmembrane region" description="Helical" evidence="5">
    <location>
        <begin position="396"/>
        <end position="416"/>
    </location>
</feature>
<evidence type="ECO:0000256" key="3">
    <source>
        <dbReference type="ARBA" id="ARBA00022989"/>
    </source>
</evidence>
<sequence>MRDTIRDSAFGQLARIVTRGRYFNYVEENPRFQFPCESFTSSSSEDGTPAEAVGDASASIIVNSTAPKEERNGSVVAGLEKAETTNGTDLNYHDRILSRDMQLALQRSTSQSIKPEKTADGKILVDWYTTDDPENPYNWSSAKKLYISFQICMYSFAVYFGSSVYSPASGGVMEEFGVGNVAASLGLAMYVLAYGIGPMLFSPLSEIPALGRTPIYIFTFILFVVLTIPTALVHNFAGLLVLRFLCGFFGSPCLATGAAAFQDMYPMIKIPYSLALWAGSGPICAMMILSLPETSANNILLRRARRLRKITGKNNLLSQSEIDQAGMNPSDVAYKALIKPWQINALDPAVAFTTLYTALIYGNFYSFFESFIWKGIITLVFPVMYGFNLGESSLPFLSVVVALFICMPSYCGYYYYVVEPQVKKSGFGAPEQRLIPGLITTFFVPAGLFVFAWIANEKIHWIAPTIGVGLVMIGCYTIMQSIFMYLPFTYPQYAASLFAANDFARSAFAAGCIVFSGPMFKSLGVAKGCSLLAGLSCGCTILFYLLYFYRANLRKRSRFAVT</sequence>
<dbReference type="PANTHER" id="PTHR23502">
    <property type="entry name" value="MAJOR FACILITATOR SUPERFAMILY"/>
    <property type="match status" value="1"/>
</dbReference>
<keyword evidence="7" id="KW-1185">Reference proteome</keyword>
<feature type="transmembrane region" description="Helical" evidence="5">
    <location>
        <begin position="371"/>
        <end position="390"/>
    </location>
</feature>
<dbReference type="GO" id="GO:1990961">
    <property type="term" value="P:xenobiotic detoxification by transmembrane export across the plasma membrane"/>
    <property type="evidence" value="ECO:0007669"/>
    <property type="project" value="TreeGrafter"/>
</dbReference>
<name>A0A2J6TJX8_9HELO</name>
<dbReference type="AlphaFoldDB" id="A0A2J6TJX8"/>
<accession>A0A2J6TJX8</accession>
<evidence type="ECO:0000313" key="6">
    <source>
        <dbReference type="EMBL" id="PMD63324.1"/>
    </source>
</evidence>
<feature type="transmembrane region" description="Helical" evidence="5">
    <location>
        <begin position="213"/>
        <end position="234"/>
    </location>
</feature>
<protein>
    <submittedName>
        <fullName evidence="6">MFS general substrate transporter</fullName>
    </submittedName>
</protein>
<keyword evidence="4 5" id="KW-0472">Membrane</keyword>
<comment type="subcellular location">
    <subcellularLocation>
        <location evidence="1">Membrane</location>
        <topology evidence="1">Multi-pass membrane protein</topology>
    </subcellularLocation>
</comment>
<feature type="transmembrane region" description="Helical" evidence="5">
    <location>
        <begin position="145"/>
        <end position="165"/>
    </location>
</feature>
<dbReference type="Gene3D" id="1.20.1250.20">
    <property type="entry name" value="MFS general substrate transporter like domains"/>
    <property type="match status" value="1"/>
</dbReference>
<keyword evidence="2 5" id="KW-0812">Transmembrane</keyword>
<dbReference type="SUPFAM" id="SSF103473">
    <property type="entry name" value="MFS general substrate transporter"/>
    <property type="match status" value="1"/>
</dbReference>
<dbReference type="GO" id="GO:0005886">
    <property type="term" value="C:plasma membrane"/>
    <property type="evidence" value="ECO:0007669"/>
    <property type="project" value="TreeGrafter"/>
</dbReference>
<dbReference type="RefSeq" id="XP_024740228.1">
    <property type="nucleotide sequence ID" value="XM_024888383.1"/>
</dbReference>
<feature type="transmembrane region" description="Helical" evidence="5">
    <location>
        <begin position="273"/>
        <end position="291"/>
    </location>
</feature>
<dbReference type="InterPro" id="IPR011701">
    <property type="entry name" value="MFS"/>
</dbReference>
<dbReference type="PANTHER" id="PTHR23502:SF23">
    <property type="entry name" value="FLUCONAZOLE RESISTANCE PROTEIN 1"/>
    <property type="match status" value="1"/>
</dbReference>
<dbReference type="InParanoid" id="A0A2J6TJX8"/>